<evidence type="ECO:0000313" key="2">
    <source>
        <dbReference type="EMBL" id="GAA4198047.1"/>
    </source>
</evidence>
<accession>A0ABP8B512</accession>
<organism evidence="2 3">
    <name type="scientific">Streptosporangium oxazolinicum</name>
    <dbReference type="NCBI Taxonomy" id="909287"/>
    <lineage>
        <taxon>Bacteria</taxon>
        <taxon>Bacillati</taxon>
        <taxon>Actinomycetota</taxon>
        <taxon>Actinomycetes</taxon>
        <taxon>Streptosporangiales</taxon>
        <taxon>Streptosporangiaceae</taxon>
        <taxon>Streptosporangium</taxon>
    </lineage>
</organism>
<protein>
    <submittedName>
        <fullName evidence="2">Uncharacterized protein</fullName>
    </submittedName>
</protein>
<feature type="compositionally biased region" description="Acidic residues" evidence="1">
    <location>
        <begin position="349"/>
        <end position="358"/>
    </location>
</feature>
<feature type="region of interest" description="Disordered" evidence="1">
    <location>
        <begin position="348"/>
        <end position="370"/>
    </location>
</feature>
<dbReference type="RefSeq" id="WP_344920247.1">
    <property type="nucleotide sequence ID" value="NZ_BAABAQ010000009.1"/>
</dbReference>
<feature type="compositionally biased region" description="Basic and acidic residues" evidence="1">
    <location>
        <begin position="105"/>
        <end position="114"/>
    </location>
</feature>
<feature type="region of interest" description="Disordered" evidence="1">
    <location>
        <begin position="62"/>
        <end position="81"/>
    </location>
</feature>
<feature type="compositionally biased region" description="Basic residues" evidence="1">
    <location>
        <begin position="1"/>
        <end position="15"/>
    </location>
</feature>
<sequence length="681" mass="75051">MSSRSNNRRSLRGKKAVGVTDLDVDSSGKDSSSEEESAPPPEKTGDESGEVDWDKMMRDLSALSGTTTIDDETAVESTDSEMQRILDDLDALSRGDLRGSPQGIRPERTVSEERQDTEETDELTLSKRGFLTDPGFSMNFDFDLGSPPGVPASKVGLVPHPKFKVLDQASTPVYEKRQDGDIGDVQGEPFRYINQFLYTIGRPVPVRDAKGMPMVACVYIDGGEYFIGRDAFVERTYQRTLQVIDDAEAASDEGLRTFWTKVFEPLQELTEVELSTPLSAVPKSAVDQGRVRSAKLVTVPRGTYRKIGLVNRRVEATQLSPFSLIIEVGGQELVIVPDLIVGALFESQQTDESEEQPDAPEGVDVSEGVDAPEEDPFQAIEVPPQVTEALQQIVPESGKGRAPRLNAKQIMDLFAGSTEFARYVTLPERPDWLRDEHIHYVTQDQLGAVLVLDRMPNDQKEIDDARTNDRFAQSETTNGLQVKEEIYVREDCTGSGTEYHETVHKLSHPAVLDVFGFWFNEGLTEHFTQLLLEGGELVRDKDQYGPQHMAITALMEYAGVTEQELADAYFRGELQPLYDRVASVAVHHPFSQENPFSLDGYAARVDNRRSLTARQTLKEACGFTETETEIEIDDITTADGTIDGTTTTTIDDIVTTGGTPPGGNENTGETGDSGDTGEGFP</sequence>
<gene>
    <name evidence="2" type="ORF">GCM10022252_47840</name>
</gene>
<feature type="compositionally biased region" description="Low complexity" evidence="1">
    <location>
        <begin position="643"/>
        <end position="670"/>
    </location>
</feature>
<evidence type="ECO:0000313" key="3">
    <source>
        <dbReference type="Proteomes" id="UP001501251"/>
    </source>
</evidence>
<reference evidence="3" key="1">
    <citation type="journal article" date="2019" name="Int. J. Syst. Evol. Microbiol.">
        <title>The Global Catalogue of Microorganisms (GCM) 10K type strain sequencing project: providing services to taxonomists for standard genome sequencing and annotation.</title>
        <authorList>
            <consortium name="The Broad Institute Genomics Platform"/>
            <consortium name="The Broad Institute Genome Sequencing Center for Infectious Disease"/>
            <person name="Wu L."/>
            <person name="Ma J."/>
        </authorList>
    </citation>
    <scope>NUCLEOTIDE SEQUENCE [LARGE SCALE GENOMIC DNA]</scope>
    <source>
        <strain evidence="3">JCM 17388</strain>
    </source>
</reference>
<name>A0ABP8B512_9ACTN</name>
<feature type="region of interest" description="Disordered" evidence="1">
    <location>
        <begin position="1"/>
        <end position="55"/>
    </location>
</feature>
<feature type="region of interest" description="Disordered" evidence="1">
    <location>
        <begin position="643"/>
        <end position="681"/>
    </location>
</feature>
<comment type="caution">
    <text evidence="2">The sequence shown here is derived from an EMBL/GenBank/DDBJ whole genome shotgun (WGS) entry which is preliminary data.</text>
</comment>
<feature type="region of interest" description="Disordered" evidence="1">
    <location>
        <begin position="90"/>
        <end position="118"/>
    </location>
</feature>
<dbReference type="EMBL" id="BAABAQ010000009">
    <property type="protein sequence ID" value="GAA4198047.1"/>
    <property type="molecule type" value="Genomic_DNA"/>
</dbReference>
<evidence type="ECO:0000256" key="1">
    <source>
        <dbReference type="SAM" id="MobiDB-lite"/>
    </source>
</evidence>
<dbReference type="Proteomes" id="UP001501251">
    <property type="component" value="Unassembled WGS sequence"/>
</dbReference>
<proteinExistence type="predicted"/>
<keyword evidence="3" id="KW-1185">Reference proteome</keyword>